<dbReference type="InterPro" id="IPR006439">
    <property type="entry name" value="HAD-SF_hydro_IA"/>
</dbReference>
<dbReference type="Proteomes" id="UP001220610">
    <property type="component" value="Chromosome"/>
</dbReference>
<evidence type="ECO:0000313" key="2">
    <source>
        <dbReference type="Proteomes" id="UP001220610"/>
    </source>
</evidence>
<dbReference type="PRINTS" id="PR00413">
    <property type="entry name" value="HADHALOGNASE"/>
</dbReference>
<protein>
    <submittedName>
        <fullName evidence="1">HAD family phosphatase</fullName>
    </submittedName>
</protein>
<dbReference type="AlphaFoldDB" id="A0AAJ5WTR7"/>
<proteinExistence type="predicted"/>
<accession>A0AAJ5WTR7</accession>
<dbReference type="SFLD" id="SFLDS00003">
    <property type="entry name" value="Haloacid_Dehalogenase"/>
    <property type="match status" value="1"/>
</dbReference>
<dbReference type="PANTHER" id="PTHR43611:SF3">
    <property type="entry name" value="FLAVIN MONONUCLEOTIDE HYDROLASE 1, CHLOROPLATIC"/>
    <property type="match status" value="1"/>
</dbReference>
<dbReference type="InterPro" id="IPR036412">
    <property type="entry name" value="HAD-like_sf"/>
</dbReference>
<reference evidence="1" key="1">
    <citation type="submission" date="2023-03" db="EMBL/GenBank/DDBJ databases">
        <title>Andean soil-derived lignocellulolytic bacterial consortium as a source of novel taxa and putative plastic-active enzymes.</title>
        <authorList>
            <person name="Diaz-Garcia L."/>
            <person name="Chuvochina M."/>
            <person name="Feuerriegel G."/>
            <person name="Bunk B."/>
            <person name="Sproer C."/>
            <person name="Streit W.R."/>
            <person name="Rodriguez L.M."/>
            <person name="Overmann J."/>
            <person name="Jimenez D.J."/>
        </authorList>
    </citation>
    <scope>NUCLEOTIDE SEQUENCE</scope>
    <source>
        <strain evidence="1">MAG 7</strain>
    </source>
</reference>
<dbReference type="InterPro" id="IPR023214">
    <property type="entry name" value="HAD_sf"/>
</dbReference>
<dbReference type="Gene3D" id="3.40.50.1000">
    <property type="entry name" value="HAD superfamily/HAD-like"/>
    <property type="match status" value="1"/>
</dbReference>
<gene>
    <name evidence="1" type="ORF">P0Y53_05400</name>
</gene>
<dbReference type="CDD" id="cd02603">
    <property type="entry name" value="HAD_sEH-N_like"/>
    <property type="match status" value="1"/>
</dbReference>
<name>A0AAJ5WTR7_9BACT</name>
<dbReference type="SFLD" id="SFLDG01129">
    <property type="entry name" value="C1.5:_HAD__Beta-PGM__Phosphata"/>
    <property type="match status" value="1"/>
</dbReference>
<dbReference type="NCBIfam" id="TIGR01509">
    <property type="entry name" value="HAD-SF-IA-v3"/>
    <property type="match status" value="1"/>
</dbReference>
<dbReference type="Pfam" id="PF00702">
    <property type="entry name" value="Hydrolase"/>
    <property type="match status" value="1"/>
</dbReference>
<dbReference type="EMBL" id="CP119311">
    <property type="protein sequence ID" value="WEK36931.1"/>
    <property type="molecule type" value="Genomic_DNA"/>
</dbReference>
<evidence type="ECO:0000313" key="1">
    <source>
        <dbReference type="EMBL" id="WEK36931.1"/>
    </source>
</evidence>
<dbReference type="SUPFAM" id="SSF56784">
    <property type="entry name" value="HAD-like"/>
    <property type="match status" value="1"/>
</dbReference>
<organism evidence="1 2">
    <name type="scientific">Candidatus Pseudobacter hemicellulosilyticus</name>
    <dbReference type="NCBI Taxonomy" id="3121375"/>
    <lineage>
        <taxon>Bacteria</taxon>
        <taxon>Pseudomonadati</taxon>
        <taxon>Bacteroidota</taxon>
        <taxon>Chitinophagia</taxon>
        <taxon>Chitinophagales</taxon>
        <taxon>Chitinophagaceae</taxon>
        <taxon>Pseudobacter</taxon>
    </lineage>
</organism>
<sequence length="206" mass="24010">MAPQKKIDTIVFDLGGVLIDWNPEYMYKTIFTTDAEMRWFLDNITTGHWNEEQDGGRSLAEGTEWLVQQHPAHESNIRAFYDRWVEMLKGPIDGTVEILRHLKFDTDYKLYALTNWSAETYPIAQEKYEFLHWFEGVVVSGTEKVRKPFQPIYETLLSRFSIDPATAVYTDDNARNLAPAKELGMETIHFQSPEQFRQELARLGIL</sequence>
<dbReference type="PANTHER" id="PTHR43611">
    <property type="entry name" value="ALPHA-D-GLUCOSE 1-PHOSPHATE PHOSPHATASE"/>
    <property type="match status" value="1"/>
</dbReference>